<keyword evidence="1" id="KW-0732">Signal</keyword>
<accession>A0A6L2LM24</accession>
<organism evidence="2">
    <name type="scientific">Tanacetum cinerariifolium</name>
    <name type="common">Dalmatian daisy</name>
    <name type="synonym">Chrysanthemum cinerariifolium</name>
    <dbReference type="NCBI Taxonomy" id="118510"/>
    <lineage>
        <taxon>Eukaryota</taxon>
        <taxon>Viridiplantae</taxon>
        <taxon>Streptophyta</taxon>
        <taxon>Embryophyta</taxon>
        <taxon>Tracheophyta</taxon>
        <taxon>Spermatophyta</taxon>
        <taxon>Magnoliopsida</taxon>
        <taxon>eudicotyledons</taxon>
        <taxon>Gunneridae</taxon>
        <taxon>Pentapetalae</taxon>
        <taxon>asterids</taxon>
        <taxon>campanulids</taxon>
        <taxon>Asterales</taxon>
        <taxon>Asteraceae</taxon>
        <taxon>Asteroideae</taxon>
        <taxon>Anthemideae</taxon>
        <taxon>Anthemidinae</taxon>
        <taxon>Tanacetum</taxon>
    </lineage>
</organism>
<evidence type="ECO:0000313" key="2">
    <source>
        <dbReference type="EMBL" id="GEU62891.1"/>
    </source>
</evidence>
<reference evidence="2" key="1">
    <citation type="journal article" date="2019" name="Sci. Rep.">
        <title>Draft genome of Tanacetum cinerariifolium, the natural source of mosquito coil.</title>
        <authorList>
            <person name="Yamashiro T."/>
            <person name="Shiraishi A."/>
            <person name="Satake H."/>
            <person name="Nakayama K."/>
        </authorList>
    </citation>
    <scope>NUCLEOTIDE SEQUENCE</scope>
</reference>
<dbReference type="PANTHER" id="PTHR48449">
    <property type="entry name" value="DUF1985 DOMAIN-CONTAINING PROTEIN"/>
    <property type="match status" value="1"/>
</dbReference>
<name>A0A6L2LM24_TANCI</name>
<keyword evidence="2" id="KW-0808">Transferase</keyword>
<feature type="signal peptide" evidence="1">
    <location>
        <begin position="1"/>
        <end position="19"/>
    </location>
</feature>
<proteinExistence type="predicted"/>
<dbReference type="AlphaFoldDB" id="A0A6L2LM24"/>
<dbReference type="GO" id="GO:0006281">
    <property type="term" value="P:DNA repair"/>
    <property type="evidence" value="ECO:0007669"/>
    <property type="project" value="InterPro"/>
</dbReference>
<feature type="chain" id="PRO_5027058693" evidence="1">
    <location>
        <begin position="20"/>
        <end position="454"/>
    </location>
</feature>
<feature type="non-terminal residue" evidence="2">
    <location>
        <position position="1"/>
    </location>
</feature>
<dbReference type="PANTHER" id="PTHR48449:SF1">
    <property type="entry name" value="DUF1985 DOMAIN-CONTAINING PROTEIN"/>
    <property type="match status" value="1"/>
</dbReference>
<comment type="caution">
    <text evidence="2">The sequence shown here is derived from an EMBL/GenBank/DDBJ whole genome shotgun (WGS) entry which is preliminary data.</text>
</comment>
<dbReference type="PROSITE" id="PS00374">
    <property type="entry name" value="MGMT"/>
    <property type="match status" value="1"/>
</dbReference>
<sequence length="454" mass="52581">VRIFILLVWTFFLHDTVVSLPCHRVIGWCVPDTPSHGVDPSTHVTLEEYPVKIHARSKLHYFPLIKDRLNEGRRLLFCTTCFRPWLDITYVENDDGMIHYVLQTQCCADDDSFDLPLIYNVNGHNLHFRWCEFCLVTGFKFGMVSFREYRNGDIPFRNWLFLKKIRNDVKIINVLAIIEDEEKFSKVSDEDAIRLYFLLSLEVIFMGQELVLVVDDVLLRMVDNLDAWNTFSWGKKPNHVPSYSLSGFLFAFKIWIIESSYELDGWLTKVPELIPRAVAWMRKAEFFKLGYFGDLFHKVITLKTNCVEKEETSEDESDIRDNTSKIIEKAVLMPANPIPQVFLVDYYFKNLCCVDSDEEVTLMYRSHEKAKKDVSTMSLEELIVWEKKETQSPSYLRSPHVWKKTSSSTSKGKVLLDDSEDVANGKGKVLFDDFEAVGNGKGKVVLDESNDGLV</sequence>
<gene>
    <name evidence="2" type="ORF">Tci_034869</name>
</gene>
<dbReference type="EMBL" id="BKCJ010004751">
    <property type="protein sequence ID" value="GEU62891.1"/>
    <property type="molecule type" value="Genomic_DNA"/>
</dbReference>
<dbReference type="GO" id="GO:0008483">
    <property type="term" value="F:transaminase activity"/>
    <property type="evidence" value="ECO:0007669"/>
    <property type="project" value="UniProtKB-KW"/>
</dbReference>
<protein>
    <submittedName>
        <fullName evidence="2">Phospholipase-like, aminotransferase-like mobile domain protein</fullName>
    </submittedName>
</protein>
<dbReference type="GO" id="GO:0003908">
    <property type="term" value="F:methylated-DNA-[protein]-cysteine S-methyltransferase activity"/>
    <property type="evidence" value="ECO:0007669"/>
    <property type="project" value="InterPro"/>
</dbReference>
<dbReference type="InterPro" id="IPR001497">
    <property type="entry name" value="MethylDNA_cys_MeTrfase_AS"/>
</dbReference>
<evidence type="ECO:0000256" key="1">
    <source>
        <dbReference type="SAM" id="SignalP"/>
    </source>
</evidence>
<keyword evidence="2" id="KW-0032">Aminotransferase</keyword>